<dbReference type="GO" id="GO:0061817">
    <property type="term" value="P:endoplasmic reticulum-plasma membrane tethering"/>
    <property type="evidence" value="ECO:0007669"/>
    <property type="project" value="InterPro"/>
</dbReference>
<organism evidence="10 11">
    <name type="scientific">Saccharomycodes ludwigii</name>
    <dbReference type="NCBI Taxonomy" id="36035"/>
    <lineage>
        <taxon>Eukaryota</taxon>
        <taxon>Fungi</taxon>
        <taxon>Dikarya</taxon>
        <taxon>Ascomycota</taxon>
        <taxon>Saccharomycotina</taxon>
        <taxon>Saccharomycetes</taxon>
        <taxon>Saccharomycodales</taxon>
        <taxon>Saccharomycodaceae</taxon>
        <taxon>Saccharomycodes</taxon>
    </lineage>
</organism>
<keyword evidence="11" id="KW-1185">Reference proteome</keyword>
<accession>A0A376B6Z1</accession>
<name>A0A376B6Z1_9ASCO</name>
<evidence type="ECO:0000256" key="1">
    <source>
        <dbReference type="ARBA" id="ARBA00004370"/>
    </source>
</evidence>
<dbReference type="PANTHER" id="PTHR46980">
    <property type="entry name" value="TRICALBIN-1-RELATED"/>
    <property type="match status" value="1"/>
</dbReference>
<dbReference type="SUPFAM" id="SSF49562">
    <property type="entry name" value="C2 domain (Calcium/lipid-binding domain, CaLB)"/>
    <property type="match status" value="5"/>
</dbReference>
<dbReference type="InterPro" id="IPR056910">
    <property type="entry name" value="TCB1-3_C2"/>
</dbReference>
<dbReference type="InterPro" id="IPR037756">
    <property type="entry name" value="C2D_Tricalbin"/>
</dbReference>
<gene>
    <name evidence="10" type="ORF">SCODWIG_01621</name>
</gene>
<dbReference type="GO" id="GO:0008289">
    <property type="term" value="F:lipid binding"/>
    <property type="evidence" value="ECO:0007669"/>
    <property type="project" value="UniProtKB-KW"/>
</dbReference>
<dbReference type="InterPro" id="IPR052455">
    <property type="entry name" value="Tricalbin_domain"/>
</dbReference>
<reference evidence="11" key="1">
    <citation type="submission" date="2018-06" db="EMBL/GenBank/DDBJ databases">
        <authorList>
            <person name="Guldener U."/>
        </authorList>
    </citation>
    <scope>NUCLEOTIDE SEQUENCE [LARGE SCALE GENOMIC DNA]</scope>
    <source>
        <strain evidence="11">UTAD17</strain>
    </source>
</reference>
<keyword evidence="5" id="KW-0472">Membrane</keyword>
<dbReference type="PRINTS" id="PR00360">
    <property type="entry name" value="C2DOMAIN"/>
</dbReference>
<evidence type="ECO:0000256" key="7">
    <source>
        <dbReference type="SAM" id="MobiDB-lite"/>
    </source>
</evidence>
<feature type="domain" description="SMP-LTD" evidence="9">
    <location>
        <begin position="253"/>
        <end position="463"/>
    </location>
</feature>
<dbReference type="PROSITE" id="PS50004">
    <property type="entry name" value="C2"/>
    <property type="match status" value="3"/>
</dbReference>
<evidence type="ECO:0000313" key="11">
    <source>
        <dbReference type="Proteomes" id="UP000262825"/>
    </source>
</evidence>
<dbReference type="GO" id="GO:0016020">
    <property type="term" value="C:membrane"/>
    <property type="evidence" value="ECO:0007669"/>
    <property type="project" value="UniProtKB-SubCell"/>
</dbReference>
<evidence type="ECO:0000256" key="3">
    <source>
        <dbReference type="ARBA" id="ARBA00023055"/>
    </source>
</evidence>
<feature type="compositionally biased region" description="Low complexity" evidence="7">
    <location>
        <begin position="1358"/>
        <end position="1367"/>
    </location>
</feature>
<dbReference type="Pfam" id="PF00168">
    <property type="entry name" value="C2"/>
    <property type="match status" value="5"/>
</dbReference>
<keyword evidence="2" id="KW-0813">Transport</keyword>
<dbReference type="PIRSF" id="PIRSF037232">
    <property type="entry name" value="Tricalbin"/>
    <property type="match status" value="1"/>
</dbReference>
<feature type="region of interest" description="Disordered" evidence="7">
    <location>
        <begin position="1304"/>
        <end position="1404"/>
    </location>
</feature>
<dbReference type="SMART" id="SM00239">
    <property type="entry name" value="C2"/>
    <property type="match status" value="5"/>
</dbReference>
<dbReference type="Proteomes" id="UP000262825">
    <property type="component" value="Unassembled WGS sequence"/>
</dbReference>
<dbReference type="EMBL" id="UFAJ01000219">
    <property type="protein sequence ID" value="SSD59860.1"/>
    <property type="molecule type" value="Genomic_DNA"/>
</dbReference>
<feature type="region of interest" description="Disordered" evidence="7">
    <location>
        <begin position="609"/>
        <end position="631"/>
    </location>
</feature>
<feature type="domain" description="C2" evidence="8">
    <location>
        <begin position="769"/>
        <end position="883"/>
    </location>
</feature>
<feature type="compositionally biased region" description="Polar residues" evidence="7">
    <location>
        <begin position="28"/>
        <end position="47"/>
    </location>
</feature>
<feature type="coiled-coil region" evidence="6">
    <location>
        <begin position="930"/>
        <end position="957"/>
    </location>
</feature>
<dbReference type="CDD" id="cd21678">
    <property type="entry name" value="SMP_TCB"/>
    <property type="match status" value="1"/>
</dbReference>
<feature type="compositionally biased region" description="Low complexity" evidence="7">
    <location>
        <begin position="1"/>
        <end position="17"/>
    </location>
</feature>
<feature type="domain" description="C2" evidence="8">
    <location>
        <begin position="623"/>
        <end position="745"/>
    </location>
</feature>
<dbReference type="Pfam" id="PF24920">
    <property type="entry name" value="C2_TCB1"/>
    <property type="match status" value="1"/>
</dbReference>
<protein>
    <submittedName>
        <fullName evidence="10">Related to Tricalbin-3</fullName>
    </submittedName>
</protein>
<dbReference type="InterPro" id="IPR000008">
    <property type="entry name" value="C2_dom"/>
</dbReference>
<dbReference type="Pfam" id="PF25669">
    <property type="entry name" value="SMP_MUG190-like"/>
    <property type="match status" value="1"/>
</dbReference>
<keyword evidence="3" id="KW-0445">Lipid transport</keyword>
<sequence length="1545" mass="169916">MPNSGNNNTTTTKSNRNVADSNNHKQLDNSATSSSSGFERGHSTTNSAKLTKKDDIFVASAAKNPSEFPLPNNVGAINSVPLEKIHPDDCKNLVSRNINKYDTSISNPNETSNDQHIDAIASNKATTDSLTDFLNKHQNKQGSQYPWKAIAGFDANPNTASDSNGKGIGISINGDSSVIKSYVEEYFYADYYYNFALIIGTCYFSWLFAYLGFSWLSLMIVFFCTASVYRAEFRRFNRNYRDDLKRITIHEDLSGKVETTIWLNSFLSKFWIIYMPVLSQQVKDIVNPILKSVTPGFGIDALTLNEFTLGTKAPTIDSIKSYTKKGKDIVEMDWAFSFTPNDTSNMTANEIRAKVNPKIALGITIGKGVVSKTLSVLAEDINFAAKARITLNLSDNFPNIKIVSVSLLEPPLVDFALKPIGGDTLGLDIMSFLPGLKSFVKSMIDSNAGPMLYAPNKLDINVEEILAASAKDCLGIVAVTVSKVDHLTRSASPYISLTTESGSFNNVAPEIHTSTKKKVQESCSWNETKFLLVNSLEQKLLIKCLDAATDDADYTDKLLGETDFDLHELLQKDIFANKTVNLKKGTRSTGTLTYSIQWYPVVSVSDKSDQQQKEVTPSKSNTTTAGIEDYDEFDDDIDNGADVGVLKMTLHSIVNLSTSSSPYGILNPSVELYVEDELIKAFRTIKRTNEPSWEEIIEVLIPSRSSSVLRLSVFDNQFKTKTKICEYVGTTRDLLDHWKANDFMFHGSPSGDIRLSGIWKPVKIDSLGKANGKNKKLTTSTLGTVRLHIRDGVFSSSDLSGVGDIDPYVVVSLGREIKYRSHYFSENKTPVFNSLVYLPVLNGNETVTLSFYDYQSVGKDRYIGNYSFTVSQLLKKDSSTGRYVLFDGSKDIITCGIRTSDGISKKSLAHISLSFLPAIPVFSPSELQEVKETEKRIAEHEQKFKIEQAELREKLEKCPDDYEVVEVSDDDDELVKKLHRKEQMTLKQLLDFNSGSLSFEILNGKGFSPGSYINIVFDDISYPSFVSSRIGSSVSGLSQASGVQFIRDLKHSVATIRSTKKRVAKDNDDVIKEFTIDTMDLLEKCYSEPGVIRGSNGLSLEFRCVYVPCALTLPDSETIRDTGELKVHLVSAENVPSHDRNGKSDPFVVITIDGIKVFKSNIEKKTLNPTWNETTLITLPSRSRSRITVEVYDWDRTGSNDFLCSADLPAERIKAGHHQDWKLSLKPKGTIFIKTHFKPQYMIAKADIFSAKSAKYSNFVGAGVGAGVGAVTGVADAGVGAVTGVANIGVSGVTKGGRFLKNIATGRKSQEVQRPSMDVSNSKRASSEHKRMSVDRKRSTSRKVSTSSNDKSARMSHSKSSSSPAHRASMDYDPTVPNQEYAPVPGPDSPSKMQDGDATNKRAVSSASSFARTLAPNGTYAGTVTVLSAENLGSSVQIKVSLTQGGRLKTLHKTDKVKSNKDGVATFGDSVSFKASPEANLVFGVIVHHTFSKDTELGAAQINLNDPQIQQEGQIMIRLGKGQIMLKIDYGSNTPPVPKIPKEFK</sequence>
<evidence type="ECO:0000313" key="10">
    <source>
        <dbReference type="EMBL" id="SSD59860.1"/>
    </source>
</evidence>
<evidence type="ECO:0000256" key="4">
    <source>
        <dbReference type="ARBA" id="ARBA00023121"/>
    </source>
</evidence>
<proteinExistence type="predicted"/>
<dbReference type="Gene3D" id="2.60.40.150">
    <property type="entry name" value="C2 domain"/>
    <property type="match status" value="5"/>
</dbReference>
<comment type="subcellular location">
    <subcellularLocation>
        <location evidence="1">Membrane</location>
    </subcellularLocation>
</comment>
<feature type="compositionally biased region" description="Basic and acidic residues" evidence="7">
    <location>
        <begin position="1325"/>
        <end position="1338"/>
    </location>
</feature>
<evidence type="ECO:0000256" key="2">
    <source>
        <dbReference type="ARBA" id="ARBA00022448"/>
    </source>
</evidence>
<dbReference type="PANTHER" id="PTHR46980:SF1">
    <property type="entry name" value="TRICALBIN-3"/>
    <property type="match status" value="1"/>
</dbReference>
<dbReference type="GO" id="GO:0071944">
    <property type="term" value="C:cell periphery"/>
    <property type="evidence" value="ECO:0007669"/>
    <property type="project" value="UniProtKB-ARBA"/>
</dbReference>
<evidence type="ECO:0000256" key="5">
    <source>
        <dbReference type="ARBA" id="ARBA00023136"/>
    </source>
</evidence>
<dbReference type="GO" id="GO:0006869">
    <property type="term" value="P:lipid transport"/>
    <property type="evidence" value="ECO:0007669"/>
    <property type="project" value="UniProtKB-KW"/>
</dbReference>
<dbReference type="InterPro" id="IPR017147">
    <property type="entry name" value="Tricalbin"/>
</dbReference>
<feature type="compositionally biased region" description="Polar residues" evidence="7">
    <location>
        <begin position="613"/>
        <end position="625"/>
    </location>
</feature>
<dbReference type="VEuPathDB" id="FungiDB:SCODWIG_01621"/>
<feature type="region of interest" description="Disordered" evidence="7">
    <location>
        <begin position="1"/>
        <end position="47"/>
    </location>
</feature>
<keyword evidence="4" id="KW-0446">Lipid-binding</keyword>
<dbReference type="CDD" id="cd04040">
    <property type="entry name" value="C2D_Tricalbin-like"/>
    <property type="match status" value="1"/>
</dbReference>
<evidence type="ECO:0000259" key="8">
    <source>
        <dbReference type="PROSITE" id="PS50004"/>
    </source>
</evidence>
<keyword evidence="6" id="KW-0175">Coiled coil</keyword>
<dbReference type="InterPro" id="IPR031468">
    <property type="entry name" value="SMP_LBD"/>
</dbReference>
<feature type="domain" description="C2" evidence="8">
    <location>
        <begin position="1105"/>
        <end position="1223"/>
    </location>
</feature>
<dbReference type="InterPro" id="IPR035892">
    <property type="entry name" value="C2_domain_sf"/>
</dbReference>
<evidence type="ECO:0000256" key="6">
    <source>
        <dbReference type="SAM" id="Coils"/>
    </source>
</evidence>
<dbReference type="PROSITE" id="PS51847">
    <property type="entry name" value="SMP"/>
    <property type="match status" value="1"/>
</dbReference>
<evidence type="ECO:0000259" key="9">
    <source>
        <dbReference type="PROSITE" id="PS51847"/>
    </source>
</evidence>